<reference evidence="1" key="1">
    <citation type="submission" date="2014-11" db="EMBL/GenBank/DDBJ databases">
        <authorList>
            <person name="Amaro Gonzalez C."/>
        </authorList>
    </citation>
    <scope>NUCLEOTIDE SEQUENCE</scope>
</reference>
<protein>
    <submittedName>
        <fullName evidence="1">Uncharacterized protein</fullName>
    </submittedName>
</protein>
<name>A0A0E9R9T0_ANGAN</name>
<proteinExistence type="predicted"/>
<organism evidence="1">
    <name type="scientific">Anguilla anguilla</name>
    <name type="common">European freshwater eel</name>
    <name type="synonym">Muraena anguilla</name>
    <dbReference type="NCBI Taxonomy" id="7936"/>
    <lineage>
        <taxon>Eukaryota</taxon>
        <taxon>Metazoa</taxon>
        <taxon>Chordata</taxon>
        <taxon>Craniata</taxon>
        <taxon>Vertebrata</taxon>
        <taxon>Euteleostomi</taxon>
        <taxon>Actinopterygii</taxon>
        <taxon>Neopterygii</taxon>
        <taxon>Teleostei</taxon>
        <taxon>Anguilliformes</taxon>
        <taxon>Anguillidae</taxon>
        <taxon>Anguilla</taxon>
    </lineage>
</organism>
<sequence>MTLINVFVQKIVNVFRRNTTLMGRGVSDAFYRI</sequence>
<dbReference type="EMBL" id="GBXM01083025">
    <property type="protein sequence ID" value="JAH25552.1"/>
    <property type="molecule type" value="Transcribed_RNA"/>
</dbReference>
<dbReference type="AlphaFoldDB" id="A0A0E9R9T0"/>
<evidence type="ECO:0000313" key="1">
    <source>
        <dbReference type="EMBL" id="JAH25552.1"/>
    </source>
</evidence>
<reference evidence="1" key="2">
    <citation type="journal article" date="2015" name="Fish Shellfish Immunol.">
        <title>Early steps in the European eel (Anguilla anguilla)-Vibrio vulnificus interaction in the gills: Role of the RtxA13 toxin.</title>
        <authorList>
            <person name="Callol A."/>
            <person name="Pajuelo D."/>
            <person name="Ebbesson L."/>
            <person name="Teles M."/>
            <person name="MacKenzie S."/>
            <person name="Amaro C."/>
        </authorList>
    </citation>
    <scope>NUCLEOTIDE SEQUENCE</scope>
</reference>
<accession>A0A0E9R9T0</accession>